<protein>
    <submittedName>
        <fullName evidence="1">Uncharacterized protein</fullName>
    </submittedName>
</protein>
<proteinExistence type="predicted"/>
<organism evidence="1">
    <name type="scientific">gut metagenome</name>
    <dbReference type="NCBI Taxonomy" id="749906"/>
    <lineage>
        <taxon>unclassified sequences</taxon>
        <taxon>metagenomes</taxon>
        <taxon>organismal metagenomes</taxon>
    </lineage>
</organism>
<dbReference type="EMBL" id="AMCI01003916">
    <property type="protein sequence ID" value="EJW99216.1"/>
    <property type="molecule type" value="Genomic_DNA"/>
</dbReference>
<name>J9FW42_9ZZZZ</name>
<sequence>MYQQVSLTHLIKSGLERLHQLCWQLTDETDSIRQQKWKIINDNLTHSGIESGKQLVFRENITLAQEVHKSRFTHIGVTNKSHTHHLATILTLHTLLLVDIDKLTLQTGNLIKDNTLISLQLSLSWATHTNTTTLTLKVSPQTCKSRKHIFILSQLNLSLRVGSLRTTGENIKDKTCTVQNLNLQLLLYILELLGCQLIIKDNQANIILDNILLYLLQLSSPDKCDRVRII</sequence>
<accession>J9FW42</accession>
<reference evidence="1" key="1">
    <citation type="journal article" date="2012" name="PLoS ONE">
        <title>Gene sets for utilization of primary and secondary nutrition supplies in the distal gut of endangered iberian lynx.</title>
        <authorList>
            <person name="Alcaide M."/>
            <person name="Messina E."/>
            <person name="Richter M."/>
            <person name="Bargiela R."/>
            <person name="Peplies J."/>
            <person name="Huws S.A."/>
            <person name="Newbold C.J."/>
            <person name="Golyshin P.N."/>
            <person name="Simon M.A."/>
            <person name="Lopez G."/>
            <person name="Yakimov M.M."/>
            <person name="Ferrer M."/>
        </authorList>
    </citation>
    <scope>NUCLEOTIDE SEQUENCE</scope>
</reference>
<evidence type="ECO:0000313" key="1">
    <source>
        <dbReference type="EMBL" id="EJW99216.1"/>
    </source>
</evidence>
<comment type="caution">
    <text evidence="1">The sequence shown here is derived from an EMBL/GenBank/DDBJ whole genome shotgun (WGS) entry which is preliminary data.</text>
</comment>
<dbReference type="AlphaFoldDB" id="J9FW42"/>
<gene>
    <name evidence="1" type="ORF">EVA_12677</name>
</gene>